<evidence type="ECO:0000256" key="10">
    <source>
        <dbReference type="PIRSR" id="PIRSR004803-1"/>
    </source>
</evidence>
<evidence type="ECO:0000256" key="4">
    <source>
        <dbReference type="ARBA" id="ARBA00022759"/>
    </source>
</evidence>
<evidence type="ECO:0000256" key="2">
    <source>
        <dbReference type="ARBA" id="ARBA00022722"/>
    </source>
</evidence>
<dbReference type="GO" id="GO:0008270">
    <property type="term" value="F:zinc ion binding"/>
    <property type="evidence" value="ECO:0007669"/>
    <property type="project" value="InterPro"/>
</dbReference>
<dbReference type="Pfam" id="PF17770">
    <property type="entry name" value="RNase_J_C"/>
    <property type="match status" value="1"/>
</dbReference>
<keyword evidence="5 9" id="KW-0378">Hydrolase</keyword>
<comment type="subunit">
    <text evidence="9">Homodimer, may be a subunit of the RNA degradosome.</text>
</comment>
<sequence>MTKENQETKNEKPRAAKEGGTDSAGGSNGKGNRNRGGRKNNTSFKRVNLERKRPQLSRGEGAEGSSQNGERPRRRRGSKASKDPNAKLRIIPLGGLDAIGKNMTAFECGDDMILDDAGLMFPDDDHPGVDLILPDYTYVLENADKLRGIIITHGHEDHTGTLPYLLKDLDRTVNIYATKLTLGLIEGKFAEHKVKNARLIEIKSGEEIKLGCFKVDFFAVNHSIPGAVGLFIQSPAGNVLHTGDFKLDQTPIDGVTTDFAAITRFSEKGVDLMMSDSTGAMNPNFTPSEAEVGKTLEQIISQAPGRVIIASFASHIHRMQQICDAAVKNGRKVVVTGRSMIQNTDIARRLGYLKISDDNLIDAYDLKGIPSDQVVIMCTGSQGEPLSALGRIANGEHKTIEIEEGDTVIISATPVPGNEKAVTRVINSLAKIGADVYDKSRARVHVSGHAGAEELKIMLTLVKPKAFMPVHGEATHLRAHAKLAEATGVDADNIYILENGDSLELSAAGIERGEGVPSGIVYVDGLSVGDTSQDVLDERNTLGNQGFASVAAAVDVKRKQVVGEVQVSMHGITGGDDYYLAREASSTVAGALRKCLGKDGGAKELRKAARDSLMSLLWDRTKQRPMVVVNILEV</sequence>
<feature type="binding site" evidence="12">
    <location>
        <position position="244"/>
    </location>
    <ligand>
        <name>Zn(2+)</name>
        <dbReference type="ChEBI" id="CHEBI:29105"/>
        <label>1</label>
        <note>catalytic</note>
    </ligand>
</feature>
<dbReference type="Pfam" id="PF07521">
    <property type="entry name" value="RMMBL"/>
    <property type="match status" value="1"/>
</dbReference>
<dbReference type="InterPro" id="IPR042173">
    <property type="entry name" value="RNase_J_2"/>
</dbReference>
<keyword evidence="16" id="KW-1185">Reference proteome</keyword>
<comment type="subcellular location">
    <subcellularLocation>
        <location evidence="9">Cytoplasm</location>
    </subcellularLocation>
</comment>
<dbReference type="Gene3D" id="3.10.20.580">
    <property type="match status" value="1"/>
</dbReference>
<dbReference type="HAMAP" id="MF_01491">
    <property type="entry name" value="RNase_J_bact"/>
    <property type="match status" value="1"/>
</dbReference>
<dbReference type="SUPFAM" id="SSF56281">
    <property type="entry name" value="Metallo-hydrolase/oxidoreductase"/>
    <property type="match status" value="1"/>
</dbReference>
<dbReference type="CDD" id="cd07714">
    <property type="entry name" value="RNaseJ_MBL-fold"/>
    <property type="match status" value="1"/>
</dbReference>
<dbReference type="GO" id="GO:0004534">
    <property type="term" value="F:5'-3' RNA exonuclease activity"/>
    <property type="evidence" value="ECO:0007669"/>
    <property type="project" value="UniProtKB-UniRule"/>
</dbReference>
<comment type="cofactor">
    <cofactor evidence="12">
        <name>Zn(2+)</name>
        <dbReference type="ChEBI" id="CHEBI:29105"/>
    </cofactor>
    <text evidence="12">Binds 2 Zn(2+) ions per subunit. It is not clear if Zn(2+) or Mg(2+) is physiologically important.</text>
</comment>
<dbReference type="PANTHER" id="PTHR43694">
    <property type="entry name" value="RIBONUCLEASE J"/>
    <property type="match status" value="1"/>
</dbReference>
<dbReference type="Pfam" id="PF12706">
    <property type="entry name" value="Lactamase_B_2"/>
    <property type="match status" value="1"/>
</dbReference>
<proteinExistence type="inferred from homology"/>
<keyword evidence="2 9" id="KW-0540">Nuclease</keyword>
<dbReference type="RefSeq" id="WP_151431208.1">
    <property type="nucleotide sequence ID" value="NZ_JANJZI010000001.1"/>
</dbReference>
<evidence type="ECO:0000256" key="3">
    <source>
        <dbReference type="ARBA" id="ARBA00022723"/>
    </source>
</evidence>
<feature type="active site" description="Proton acceptor" evidence="10">
    <location>
        <position position="449"/>
    </location>
</feature>
<gene>
    <name evidence="9" type="primary">rnj</name>
    <name evidence="15" type="ORF">F8D48_08470</name>
</gene>
<dbReference type="GO" id="GO:0006364">
    <property type="term" value="P:rRNA processing"/>
    <property type="evidence" value="ECO:0007669"/>
    <property type="project" value="UniProtKB-UniRule"/>
</dbReference>
<dbReference type="GO" id="GO:0003723">
    <property type="term" value="F:RNA binding"/>
    <property type="evidence" value="ECO:0007669"/>
    <property type="project" value="UniProtKB-UniRule"/>
</dbReference>
<feature type="binding site" evidence="12">
    <location>
        <position position="157"/>
    </location>
    <ligand>
        <name>Zn(2+)</name>
        <dbReference type="ChEBI" id="CHEBI:29105"/>
        <label>1</label>
        <note>catalytic</note>
    </ligand>
</feature>
<feature type="binding site" evidence="12">
    <location>
        <position position="158"/>
    </location>
    <ligand>
        <name>Zn(2+)</name>
        <dbReference type="ChEBI" id="CHEBI:29105"/>
        <label>1</label>
        <note>catalytic</note>
    </ligand>
</feature>
<evidence type="ECO:0000256" key="1">
    <source>
        <dbReference type="ARBA" id="ARBA00022490"/>
    </source>
</evidence>
<dbReference type="PROSITE" id="PS01292">
    <property type="entry name" value="UPF0036"/>
    <property type="match status" value="1"/>
</dbReference>
<feature type="binding site" evidence="12">
    <location>
        <position position="524"/>
    </location>
    <ligand>
        <name>Ca(2+)</name>
        <dbReference type="ChEBI" id="CHEBI:29108"/>
    </ligand>
</feature>
<keyword evidence="1 9" id="KW-0963">Cytoplasm</keyword>
<accession>A0A7C8FW20</accession>
<dbReference type="Pfam" id="PF22505">
    <property type="entry name" value="RNase_J_b_CASP"/>
    <property type="match status" value="1"/>
</dbReference>
<evidence type="ECO:0000256" key="13">
    <source>
        <dbReference type="SAM" id="MobiDB-lite"/>
    </source>
</evidence>
<feature type="domain" description="Metallo-beta-lactamase" evidence="14">
    <location>
        <begin position="100"/>
        <end position="296"/>
    </location>
</feature>
<comment type="similarity">
    <text evidence="9">Belongs to the metallo-beta-lactamase superfamily. RNA-metabolizing metallo-beta-lactamase-like family. Bacterial RNase J subfamily.</text>
</comment>
<dbReference type="InterPro" id="IPR041636">
    <property type="entry name" value="RNase_J_C"/>
</dbReference>
<feature type="binding site" evidence="12">
    <location>
        <position position="130"/>
    </location>
    <ligand>
        <name>Ca(2+)</name>
        <dbReference type="ChEBI" id="CHEBI:29108"/>
    </ligand>
</feature>
<keyword evidence="3 12" id="KW-0479">Metal-binding</keyword>
<dbReference type="GO" id="GO:0004521">
    <property type="term" value="F:RNA endonuclease activity"/>
    <property type="evidence" value="ECO:0007669"/>
    <property type="project" value="UniProtKB-UniRule"/>
</dbReference>
<protein>
    <recommendedName>
        <fullName evidence="9">Ribonuclease J</fullName>
        <shortName evidence="9">RNase J</shortName>
        <ecNumber evidence="9">3.1.-.-</ecNumber>
    </recommendedName>
</protein>
<feature type="compositionally biased region" description="Basic and acidic residues" evidence="13">
    <location>
        <begin position="1"/>
        <end position="20"/>
    </location>
</feature>
<keyword evidence="6 12" id="KW-0862">Zinc</keyword>
<evidence type="ECO:0000259" key="14">
    <source>
        <dbReference type="SMART" id="SM00849"/>
    </source>
</evidence>
<dbReference type="EC" id="3.1.-.-" evidence="9"/>
<feature type="binding site" evidence="12">
    <location>
        <position position="153"/>
    </location>
    <ligand>
        <name>Zn(2+)</name>
        <dbReference type="ChEBI" id="CHEBI:29105"/>
        <label>1</label>
        <note>catalytic</note>
    </ligand>
</feature>
<feature type="binding site" evidence="12">
    <location>
        <position position="128"/>
    </location>
    <ligand>
        <name>Ca(2+)</name>
        <dbReference type="ChEBI" id="CHEBI:29108"/>
    </ligand>
</feature>
<feature type="binding site" evidence="12">
    <location>
        <position position="155"/>
    </location>
    <ligand>
        <name>Zn(2+)</name>
        <dbReference type="ChEBI" id="CHEBI:29105"/>
        <label>1</label>
        <note>catalytic</note>
    </ligand>
</feature>
<feature type="binding site" evidence="9 11">
    <location>
        <begin position="445"/>
        <end position="449"/>
    </location>
    <ligand>
        <name>substrate</name>
    </ligand>
</feature>
<dbReference type="GO" id="GO:0005737">
    <property type="term" value="C:cytoplasm"/>
    <property type="evidence" value="ECO:0007669"/>
    <property type="project" value="UniProtKB-SubCell"/>
</dbReference>
<dbReference type="PIRSF" id="PIRSF004803">
    <property type="entry name" value="RnjA"/>
    <property type="match status" value="1"/>
</dbReference>
<keyword evidence="7 9" id="KW-0269">Exonuclease</keyword>
<evidence type="ECO:0000313" key="16">
    <source>
        <dbReference type="Proteomes" id="UP000479639"/>
    </source>
</evidence>
<comment type="cofactor">
    <cofactor evidence="12">
        <name>Ca(2+)</name>
        <dbReference type="ChEBI" id="CHEBI:29108"/>
    </cofactor>
    <text evidence="12">Binds 1 Ca(2+) cation per subunit. Seen in 1 crystal structure, it is not clear if it is physiologically important.</text>
</comment>
<dbReference type="InterPro" id="IPR030854">
    <property type="entry name" value="RNase_J_bac"/>
</dbReference>
<evidence type="ECO:0000256" key="6">
    <source>
        <dbReference type="ARBA" id="ARBA00022833"/>
    </source>
</evidence>
<dbReference type="NCBIfam" id="TIGR00649">
    <property type="entry name" value="MG423"/>
    <property type="match status" value="1"/>
</dbReference>
<evidence type="ECO:0000256" key="12">
    <source>
        <dbReference type="PIRSR" id="PIRSR004803-3"/>
    </source>
</evidence>
<feature type="active site" description="Proton donor" evidence="10">
    <location>
        <position position="276"/>
    </location>
</feature>
<name>A0A7C8FW20_9ACTN</name>
<dbReference type="Gene3D" id="3.60.15.10">
    <property type="entry name" value="Ribonuclease Z/Hydroxyacylglutathione hydrolase-like"/>
    <property type="match status" value="1"/>
</dbReference>
<feature type="binding site" evidence="12">
    <location>
        <position position="222"/>
    </location>
    <ligand>
        <name>Zn(2+)</name>
        <dbReference type="ChEBI" id="CHEBI:29105"/>
        <label>1</label>
        <note>catalytic</note>
    </ligand>
</feature>
<dbReference type="InterPro" id="IPR011108">
    <property type="entry name" value="RMMBL"/>
</dbReference>
<feature type="region of interest" description="Disordered" evidence="13">
    <location>
        <begin position="1"/>
        <end position="86"/>
    </location>
</feature>
<organism evidence="15 16">
    <name type="scientific">Adlercreutzia muris</name>
    <dbReference type="NCBI Taxonomy" id="1796610"/>
    <lineage>
        <taxon>Bacteria</taxon>
        <taxon>Bacillati</taxon>
        <taxon>Actinomycetota</taxon>
        <taxon>Coriobacteriia</taxon>
        <taxon>Eggerthellales</taxon>
        <taxon>Eggerthellaceae</taxon>
        <taxon>Adlercreutzia</taxon>
    </lineage>
</organism>
<dbReference type="InterPro" id="IPR055132">
    <property type="entry name" value="RNase_J_b_CASP"/>
</dbReference>
<dbReference type="Gene3D" id="3.40.50.10710">
    <property type="entry name" value="Metallo-hydrolase/oxidoreductase"/>
    <property type="match status" value="1"/>
</dbReference>
<comment type="caution">
    <text evidence="15">The sequence shown here is derived from an EMBL/GenBank/DDBJ whole genome shotgun (WGS) entry which is preliminary data.</text>
</comment>
<evidence type="ECO:0000256" key="8">
    <source>
        <dbReference type="ARBA" id="ARBA00022884"/>
    </source>
</evidence>
<evidence type="ECO:0000256" key="5">
    <source>
        <dbReference type="ARBA" id="ARBA00022801"/>
    </source>
</evidence>
<dbReference type="InterPro" id="IPR036866">
    <property type="entry name" value="RibonucZ/Hydroxyglut_hydro"/>
</dbReference>
<feature type="binding site" evidence="11">
    <location>
        <begin position="313"/>
        <end position="315"/>
    </location>
    <ligand>
        <name>substrate</name>
    </ligand>
</feature>
<dbReference type="Proteomes" id="UP000479639">
    <property type="component" value="Unassembled WGS sequence"/>
</dbReference>
<evidence type="ECO:0000256" key="11">
    <source>
        <dbReference type="PIRSR" id="PIRSR004803-2"/>
    </source>
</evidence>
<dbReference type="InterPro" id="IPR001279">
    <property type="entry name" value="Metallo-B-lactamas"/>
</dbReference>
<dbReference type="EMBL" id="WAJS01000026">
    <property type="protein sequence ID" value="KAB1643839.1"/>
    <property type="molecule type" value="Genomic_DNA"/>
</dbReference>
<evidence type="ECO:0000313" key="15">
    <source>
        <dbReference type="EMBL" id="KAB1643839.1"/>
    </source>
</evidence>
<evidence type="ECO:0000256" key="9">
    <source>
        <dbReference type="HAMAP-Rule" id="MF_01491"/>
    </source>
</evidence>
<dbReference type="InterPro" id="IPR001587">
    <property type="entry name" value="RNase_J_CS"/>
</dbReference>
<reference evidence="15 16" key="1">
    <citation type="submission" date="2019-09" db="EMBL/GenBank/DDBJ databases">
        <title>Whole genome shotgun sequencing (WGS) of Ellagibacter isourolithinifaciens DSM 104140(T) and Adlercreutzia muris DSM 29508(T).</title>
        <authorList>
            <person name="Stoll D.A."/>
            <person name="Danylec N."/>
            <person name="Huch M."/>
        </authorList>
    </citation>
    <scope>NUCLEOTIDE SEQUENCE [LARGE SCALE GENOMIC DNA]</scope>
    <source>
        <strain evidence="15 16">DSM 29508</strain>
    </source>
</reference>
<comment type="function">
    <text evidence="9">An RNase that has 5'-3' exonuclease and possibly endonuclease activity. Involved in maturation of rRNA and in some organisms also mRNA maturation and/or decay.</text>
</comment>
<feature type="binding site" evidence="12">
    <location>
        <position position="471"/>
    </location>
    <ligand>
        <name>Zn(2+)</name>
        <dbReference type="ChEBI" id="CHEBI:29105"/>
        <label>1</label>
        <note>catalytic</note>
    </ligand>
</feature>
<dbReference type="PANTHER" id="PTHR43694:SF1">
    <property type="entry name" value="RIBONUCLEASE J"/>
    <property type="match status" value="1"/>
</dbReference>
<dbReference type="SMART" id="SM00849">
    <property type="entry name" value="Lactamase_B"/>
    <property type="match status" value="1"/>
</dbReference>
<keyword evidence="9" id="KW-0698">rRNA processing</keyword>
<keyword evidence="4 9" id="KW-0255">Endonuclease</keyword>
<dbReference type="InterPro" id="IPR004613">
    <property type="entry name" value="RNase_J"/>
</dbReference>
<evidence type="ECO:0000256" key="7">
    <source>
        <dbReference type="ARBA" id="ARBA00022839"/>
    </source>
</evidence>
<keyword evidence="12" id="KW-0106">Calcium</keyword>
<dbReference type="AlphaFoldDB" id="A0A7C8FW20"/>
<keyword evidence="8 9" id="KW-0694">RNA-binding</keyword>